<dbReference type="InterPro" id="IPR036388">
    <property type="entry name" value="WH-like_DNA-bd_sf"/>
</dbReference>
<accession>A0A377QB36</accession>
<gene>
    <name evidence="6" type="primary">gcvA_2</name>
    <name evidence="7" type="ORF">EV682_11968</name>
    <name evidence="6" type="ORF">NCTC11159_03001</name>
</gene>
<evidence type="ECO:0000256" key="4">
    <source>
        <dbReference type="ARBA" id="ARBA00023163"/>
    </source>
</evidence>
<dbReference type="InterPro" id="IPR005119">
    <property type="entry name" value="LysR_subst-bd"/>
</dbReference>
<dbReference type="PANTHER" id="PTHR30537">
    <property type="entry name" value="HTH-TYPE TRANSCRIPTIONAL REGULATOR"/>
    <property type="match status" value="1"/>
</dbReference>
<dbReference type="EMBL" id="UGHR01000001">
    <property type="protein sequence ID" value="STQ91918.1"/>
    <property type="molecule type" value="Genomic_DNA"/>
</dbReference>
<dbReference type="SUPFAM" id="SSF53850">
    <property type="entry name" value="Periplasmic binding protein-like II"/>
    <property type="match status" value="1"/>
</dbReference>
<evidence type="ECO:0000313" key="9">
    <source>
        <dbReference type="Proteomes" id="UP000295794"/>
    </source>
</evidence>
<evidence type="ECO:0000256" key="1">
    <source>
        <dbReference type="ARBA" id="ARBA00009437"/>
    </source>
</evidence>
<dbReference type="PROSITE" id="PS50931">
    <property type="entry name" value="HTH_LYSR"/>
    <property type="match status" value="1"/>
</dbReference>
<comment type="similarity">
    <text evidence="1">Belongs to the LysR transcriptional regulatory family.</text>
</comment>
<reference evidence="7 9" key="2">
    <citation type="submission" date="2019-03" db="EMBL/GenBank/DDBJ databases">
        <title>Genomic Encyclopedia of Type Strains, Phase IV (KMG-IV): sequencing the most valuable type-strain genomes for metagenomic binning, comparative biology and taxonomic classification.</title>
        <authorList>
            <person name="Goeker M."/>
        </authorList>
    </citation>
    <scope>NUCLEOTIDE SEQUENCE [LARGE SCALE GENOMIC DNA]</scope>
    <source>
        <strain evidence="7 9">DSM 3764</strain>
    </source>
</reference>
<keyword evidence="9" id="KW-1185">Reference proteome</keyword>
<proteinExistence type="inferred from homology"/>
<dbReference type="Pfam" id="PF03466">
    <property type="entry name" value="LysR_substrate"/>
    <property type="match status" value="1"/>
</dbReference>
<dbReference type="Gene3D" id="3.40.190.10">
    <property type="entry name" value="Periplasmic binding protein-like II"/>
    <property type="match status" value="2"/>
</dbReference>
<dbReference type="GO" id="GO:0006351">
    <property type="term" value="P:DNA-templated transcription"/>
    <property type="evidence" value="ECO:0007669"/>
    <property type="project" value="TreeGrafter"/>
</dbReference>
<organism evidence="6 8">
    <name type="scientific">Iodobacter fluviatilis</name>
    <dbReference type="NCBI Taxonomy" id="537"/>
    <lineage>
        <taxon>Bacteria</taxon>
        <taxon>Pseudomonadati</taxon>
        <taxon>Pseudomonadota</taxon>
        <taxon>Betaproteobacteria</taxon>
        <taxon>Neisseriales</taxon>
        <taxon>Chitinibacteraceae</taxon>
        <taxon>Iodobacter</taxon>
    </lineage>
</organism>
<keyword evidence="4" id="KW-0804">Transcription</keyword>
<keyword evidence="3" id="KW-0238">DNA-binding</keyword>
<dbReference type="GO" id="GO:0043565">
    <property type="term" value="F:sequence-specific DNA binding"/>
    <property type="evidence" value="ECO:0007669"/>
    <property type="project" value="TreeGrafter"/>
</dbReference>
<keyword evidence="2" id="KW-0805">Transcription regulation</keyword>
<dbReference type="GO" id="GO:0003700">
    <property type="term" value="F:DNA-binding transcription factor activity"/>
    <property type="evidence" value="ECO:0007669"/>
    <property type="project" value="InterPro"/>
</dbReference>
<evidence type="ECO:0000256" key="2">
    <source>
        <dbReference type="ARBA" id="ARBA00023015"/>
    </source>
</evidence>
<dbReference type="InterPro" id="IPR058163">
    <property type="entry name" value="LysR-type_TF_proteobact-type"/>
</dbReference>
<dbReference type="PANTHER" id="PTHR30537:SF26">
    <property type="entry name" value="GLYCINE CLEAVAGE SYSTEM TRANSCRIPTIONAL ACTIVATOR"/>
    <property type="match status" value="1"/>
</dbReference>
<dbReference type="Gene3D" id="1.10.10.10">
    <property type="entry name" value="Winged helix-like DNA-binding domain superfamily/Winged helix DNA-binding domain"/>
    <property type="match status" value="1"/>
</dbReference>
<dbReference type="SUPFAM" id="SSF46785">
    <property type="entry name" value="Winged helix' DNA-binding domain"/>
    <property type="match status" value="1"/>
</dbReference>
<dbReference type="Pfam" id="PF00126">
    <property type="entry name" value="HTH_1"/>
    <property type="match status" value="1"/>
</dbReference>
<dbReference type="Proteomes" id="UP000295794">
    <property type="component" value="Unassembled WGS sequence"/>
</dbReference>
<dbReference type="AlphaFoldDB" id="A0A377QB36"/>
<dbReference type="EMBL" id="SMBT01000019">
    <property type="protein sequence ID" value="TCU81811.1"/>
    <property type="molecule type" value="Genomic_DNA"/>
</dbReference>
<evidence type="ECO:0000256" key="3">
    <source>
        <dbReference type="ARBA" id="ARBA00023125"/>
    </source>
</evidence>
<evidence type="ECO:0000313" key="8">
    <source>
        <dbReference type="Proteomes" id="UP000255108"/>
    </source>
</evidence>
<reference evidence="6 8" key="1">
    <citation type="submission" date="2018-06" db="EMBL/GenBank/DDBJ databases">
        <authorList>
            <consortium name="Pathogen Informatics"/>
            <person name="Doyle S."/>
        </authorList>
    </citation>
    <scope>NUCLEOTIDE SEQUENCE [LARGE SCALE GENOMIC DNA]</scope>
    <source>
        <strain evidence="6 8">NCTC11159</strain>
    </source>
</reference>
<dbReference type="InterPro" id="IPR000847">
    <property type="entry name" value="LysR_HTH_N"/>
</dbReference>
<protein>
    <submittedName>
        <fullName evidence="6">Gcv operon activator</fullName>
    </submittedName>
    <submittedName>
        <fullName evidence="7">LysR family glycine cleavage system transcriptional activator</fullName>
    </submittedName>
</protein>
<sequence>MILSMRPRLPSLSALRAFEAAARLKSFKLAAEALSVSPTAISHQIRILEDSLSCALFVRQTRKVDLSAEGELLYAATKEGFDCIAAGLERLRARQRSTVTLSATPAFTTKWLVPRMAAFQAAHPEIDLHIHASNQAVDLHSGAVDLAIRYGQGSYHDLLATRLLQDHFAPVASKQLHIRQLSDLSLHPLIHFDWHSPPPTHLTWTGWLQNAGISDLDSTAGIRYSEESHAIQAALAGQGVALLSLELVREEIAMGLLEAPLTPIVEGLAYHLVRSALKPAAAPVTLVEEWLIQAASTHPKEYSGL</sequence>
<dbReference type="InterPro" id="IPR036390">
    <property type="entry name" value="WH_DNA-bd_sf"/>
</dbReference>
<dbReference type="CDD" id="cd08432">
    <property type="entry name" value="PBP2_GcdR_TrpI_HvrB_AmpR_like"/>
    <property type="match status" value="1"/>
</dbReference>
<evidence type="ECO:0000313" key="7">
    <source>
        <dbReference type="EMBL" id="TCU81811.1"/>
    </source>
</evidence>
<evidence type="ECO:0000259" key="5">
    <source>
        <dbReference type="PROSITE" id="PS50931"/>
    </source>
</evidence>
<evidence type="ECO:0000313" key="6">
    <source>
        <dbReference type="EMBL" id="STQ91918.1"/>
    </source>
</evidence>
<feature type="domain" description="HTH lysR-type" evidence="5">
    <location>
        <begin position="10"/>
        <end position="67"/>
    </location>
</feature>
<name>A0A377QB36_9NEIS</name>
<dbReference type="Proteomes" id="UP000255108">
    <property type="component" value="Unassembled WGS sequence"/>
</dbReference>